<feature type="transmembrane region" description="Helical" evidence="1">
    <location>
        <begin position="170"/>
        <end position="195"/>
    </location>
</feature>
<feature type="transmembrane region" description="Helical" evidence="1">
    <location>
        <begin position="53"/>
        <end position="81"/>
    </location>
</feature>
<comment type="caution">
    <text evidence="2">The sequence shown here is derived from an EMBL/GenBank/DDBJ whole genome shotgun (WGS) entry which is preliminary data.</text>
</comment>
<keyword evidence="1" id="KW-0812">Transmembrane</keyword>
<keyword evidence="1" id="KW-0472">Membrane</keyword>
<feature type="transmembrane region" description="Helical" evidence="1">
    <location>
        <begin position="130"/>
        <end position="149"/>
    </location>
</feature>
<dbReference type="EMBL" id="PFBV01000003">
    <property type="protein sequence ID" value="PIT88495.1"/>
    <property type="molecule type" value="Genomic_DNA"/>
</dbReference>
<dbReference type="Proteomes" id="UP000231426">
    <property type="component" value="Unassembled WGS sequence"/>
</dbReference>
<evidence type="ECO:0000313" key="2">
    <source>
        <dbReference type="EMBL" id="PIT88495.1"/>
    </source>
</evidence>
<feature type="transmembrane region" description="Helical" evidence="1">
    <location>
        <begin position="207"/>
        <end position="236"/>
    </location>
</feature>
<dbReference type="AlphaFoldDB" id="A0A2M6W6Y5"/>
<accession>A0A2M6W6Y5</accession>
<protein>
    <recommendedName>
        <fullName evidence="4">Glycerophosphoryl diester phosphodiesterase membrane domain-containing protein</fullName>
    </recommendedName>
</protein>
<reference evidence="3" key="1">
    <citation type="submission" date="2017-09" db="EMBL/GenBank/DDBJ databases">
        <title>Depth-based differentiation of microbial function through sediment-hosted aquifers and enrichment of novel symbionts in the deep terrestrial subsurface.</title>
        <authorList>
            <person name="Probst A.J."/>
            <person name="Ladd B."/>
            <person name="Jarett J.K."/>
            <person name="Geller-Mcgrath D.E."/>
            <person name="Sieber C.M.K."/>
            <person name="Emerson J.B."/>
            <person name="Anantharaman K."/>
            <person name="Thomas B.C."/>
            <person name="Malmstrom R."/>
            <person name="Stieglmeier M."/>
            <person name="Klingl A."/>
            <person name="Woyke T."/>
            <person name="Ryan C.M."/>
            <person name="Banfield J.F."/>
        </authorList>
    </citation>
    <scope>NUCLEOTIDE SEQUENCE [LARGE SCALE GENOMIC DNA]</scope>
</reference>
<feature type="transmembrane region" description="Helical" evidence="1">
    <location>
        <begin position="102"/>
        <end position="124"/>
    </location>
</feature>
<sequence>MLISAPDIIKQSWYLYAKHWKKLLPYMGWLLIPNVILGLSGLISLYLDKYIKVGPFILINNIVITAIFVASIVFSLWVTIATTKFLKETITNQPTIQFKENLMVTSTLLWPVIYTSVFVMLIVAGGTLLLIIPGIIFSVWYAFAFYAVIFDNQKGTKAMQFSKNLVTGRWWIILLRLAVPSIFFGLILVTINYIINFGLNFILTDSAYTVITGLLTSTVNVLIAPLTALTGILLYLSAKENPVQIIPPPTNITPQTK</sequence>
<feature type="transmembrane region" description="Helical" evidence="1">
    <location>
        <begin position="23"/>
        <end position="47"/>
    </location>
</feature>
<keyword evidence="1" id="KW-1133">Transmembrane helix</keyword>
<evidence type="ECO:0008006" key="4">
    <source>
        <dbReference type="Google" id="ProtNLM"/>
    </source>
</evidence>
<evidence type="ECO:0000256" key="1">
    <source>
        <dbReference type="SAM" id="Phobius"/>
    </source>
</evidence>
<proteinExistence type="predicted"/>
<evidence type="ECO:0000313" key="3">
    <source>
        <dbReference type="Proteomes" id="UP000231426"/>
    </source>
</evidence>
<gene>
    <name evidence="2" type="ORF">COU29_01790</name>
</gene>
<name>A0A2M6W6Y5_9BACT</name>
<organism evidence="2 3">
    <name type="scientific">Candidatus Magasanikbacteria bacterium CG10_big_fil_rev_8_21_14_0_10_36_32</name>
    <dbReference type="NCBI Taxonomy" id="1974646"/>
    <lineage>
        <taxon>Bacteria</taxon>
        <taxon>Candidatus Magasanikiibacteriota</taxon>
    </lineage>
</organism>